<protein>
    <submittedName>
        <fullName evidence="1">Uncharacterized protein</fullName>
    </submittedName>
</protein>
<evidence type="ECO:0000313" key="2">
    <source>
        <dbReference type="Proteomes" id="UP001566132"/>
    </source>
</evidence>
<organism evidence="1 2">
    <name type="scientific">Hypothenemus hampei</name>
    <name type="common">Coffee berry borer</name>
    <dbReference type="NCBI Taxonomy" id="57062"/>
    <lineage>
        <taxon>Eukaryota</taxon>
        <taxon>Metazoa</taxon>
        <taxon>Ecdysozoa</taxon>
        <taxon>Arthropoda</taxon>
        <taxon>Hexapoda</taxon>
        <taxon>Insecta</taxon>
        <taxon>Pterygota</taxon>
        <taxon>Neoptera</taxon>
        <taxon>Endopterygota</taxon>
        <taxon>Coleoptera</taxon>
        <taxon>Polyphaga</taxon>
        <taxon>Cucujiformia</taxon>
        <taxon>Curculionidae</taxon>
        <taxon>Scolytinae</taxon>
        <taxon>Hypothenemus</taxon>
    </lineage>
</organism>
<dbReference type="Proteomes" id="UP001566132">
    <property type="component" value="Unassembled WGS sequence"/>
</dbReference>
<proteinExistence type="predicted"/>
<comment type="caution">
    <text evidence="1">The sequence shown here is derived from an EMBL/GenBank/DDBJ whole genome shotgun (WGS) entry which is preliminary data.</text>
</comment>
<name>A0ABD1EEQ4_HYPHA</name>
<gene>
    <name evidence="1" type="ORF">ABEB36_011239</name>
</gene>
<evidence type="ECO:0000313" key="1">
    <source>
        <dbReference type="EMBL" id="KAL1493113.1"/>
    </source>
</evidence>
<dbReference type="InterPro" id="IPR036397">
    <property type="entry name" value="RNaseH_sf"/>
</dbReference>
<dbReference type="Gene3D" id="3.30.420.10">
    <property type="entry name" value="Ribonuclease H-like superfamily/Ribonuclease H"/>
    <property type="match status" value="1"/>
</dbReference>
<keyword evidence="2" id="KW-1185">Reference proteome</keyword>
<reference evidence="1 2" key="1">
    <citation type="submission" date="2024-05" db="EMBL/GenBank/DDBJ databases">
        <title>Genetic variation in Jamaican populations of the coffee berry borer (Hypothenemus hampei).</title>
        <authorList>
            <person name="Errbii M."/>
            <person name="Myrie A."/>
        </authorList>
    </citation>
    <scope>NUCLEOTIDE SEQUENCE [LARGE SCALE GENOMIC DNA]</scope>
    <source>
        <strain evidence="1">JA-Hopewell-2020-01-JO</strain>
        <tissue evidence="1">Whole body</tissue>
    </source>
</reference>
<accession>A0ABD1EEQ4</accession>
<dbReference type="EMBL" id="JBDJPC010000008">
    <property type="protein sequence ID" value="KAL1493113.1"/>
    <property type="molecule type" value="Genomic_DNA"/>
</dbReference>
<sequence length="108" mass="12745">MASIVASVVYIDSVTYHSLKCREWRQQLLNLCHNNQERSLQFIVPGDETMVLYHYALSKRESIEWRKPNEQRPRKARQIARKMAIIIWDSQKFMLMGFKERASSANGD</sequence>
<dbReference type="AlphaFoldDB" id="A0ABD1EEQ4"/>